<protein>
    <submittedName>
        <fullName evidence="3">Transporter</fullName>
    </submittedName>
</protein>
<feature type="transmembrane region" description="Helical" evidence="2">
    <location>
        <begin position="99"/>
        <end position="124"/>
    </location>
</feature>
<sequence>MSHPVGNEAAGHEAFRDDASGGKAFGAERSLGQLVASATAELSALMHDEIALAKAELRQDVKRGATGGAAVSVAGVLALFSLPVLSFAAAYGIHNLGLGLAWSFLIVGAAFLVLAGLLALLAVTKFKKVKPPERSMNSAKQSAAILGNAKPHPRTAPLAPVAADMKPLTAVPADARPLPAGSAAGGGSDARTVGRSSA</sequence>
<gene>
    <name evidence="3" type="ORF">C6N75_06530</name>
</gene>
<organism evidence="3 4">
    <name type="scientific">Streptomyces solincola</name>
    <dbReference type="NCBI Taxonomy" id="2100817"/>
    <lineage>
        <taxon>Bacteria</taxon>
        <taxon>Bacillati</taxon>
        <taxon>Actinomycetota</taxon>
        <taxon>Actinomycetes</taxon>
        <taxon>Kitasatosporales</taxon>
        <taxon>Streptomycetaceae</taxon>
        <taxon>Streptomyces</taxon>
    </lineage>
</organism>
<dbReference type="EMBL" id="PVLV01000085">
    <property type="protein sequence ID" value="PRH80048.1"/>
    <property type="molecule type" value="Genomic_DNA"/>
</dbReference>
<dbReference type="RefSeq" id="WP_105867880.1">
    <property type="nucleotide sequence ID" value="NZ_PVLV01000085.1"/>
</dbReference>
<feature type="transmembrane region" description="Helical" evidence="2">
    <location>
        <begin position="68"/>
        <end position="93"/>
    </location>
</feature>
<reference evidence="3 4" key="1">
    <citation type="submission" date="2018-03" db="EMBL/GenBank/DDBJ databases">
        <title>Novel Streptomyces sp. from soil.</title>
        <authorList>
            <person name="Tan G.Y.A."/>
            <person name="Lee Z.Y."/>
        </authorList>
    </citation>
    <scope>NUCLEOTIDE SEQUENCE [LARGE SCALE GENOMIC DNA]</scope>
    <source>
        <strain evidence="3 4">ST5x</strain>
    </source>
</reference>
<name>A0A2S9Q078_9ACTN</name>
<keyword evidence="2" id="KW-0472">Membrane</keyword>
<evidence type="ECO:0000313" key="4">
    <source>
        <dbReference type="Proteomes" id="UP000239322"/>
    </source>
</evidence>
<dbReference type="AlphaFoldDB" id="A0A2S9Q078"/>
<keyword evidence="2" id="KW-0812">Transmembrane</keyword>
<feature type="region of interest" description="Disordered" evidence="1">
    <location>
        <begin position="172"/>
        <end position="198"/>
    </location>
</feature>
<evidence type="ECO:0000313" key="3">
    <source>
        <dbReference type="EMBL" id="PRH80048.1"/>
    </source>
</evidence>
<comment type="caution">
    <text evidence="3">The sequence shown here is derived from an EMBL/GenBank/DDBJ whole genome shotgun (WGS) entry which is preliminary data.</text>
</comment>
<keyword evidence="4" id="KW-1185">Reference proteome</keyword>
<dbReference type="Pfam" id="PF07332">
    <property type="entry name" value="Phage_holin_3_6"/>
    <property type="match status" value="1"/>
</dbReference>
<dbReference type="Proteomes" id="UP000239322">
    <property type="component" value="Unassembled WGS sequence"/>
</dbReference>
<evidence type="ECO:0000256" key="2">
    <source>
        <dbReference type="SAM" id="Phobius"/>
    </source>
</evidence>
<keyword evidence="2" id="KW-1133">Transmembrane helix</keyword>
<dbReference type="OrthoDB" id="5150146at2"/>
<evidence type="ECO:0000256" key="1">
    <source>
        <dbReference type="SAM" id="MobiDB-lite"/>
    </source>
</evidence>
<proteinExistence type="predicted"/>
<accession>A0A2S9Q078</accession>
<dbReference type="InterPro" id="IPR009937">
    <property type="entry name" value="Phage_holin_3_6"/>
</dbReference>